<dbReference type="EMBL" id="JBHSCL010000003">
    <property type="protein sequence ID" value="MFC4219038.1"/>
    <property type="molecule type" value="Genomic_DNA"/>
</dbReference>
<keyword evidence="1" id="KW-0732">Signal</keyword>
<name>A0ABV8PFQ9_9FLAO</name>
<feature type="signal peptide" evidence="1">
    <location>
        <begin position="1"/>
        <end position="17"/>
    </location>
</feature>
<protein>
    <recommendedName>
        <fullName evidence="4">DUF3575 domain-containing protein</fullName>
    </recommendedName>
</protein>
<feature type="chain" id="PRO_5046477567" description="DUF3575 domain-containing protein" evidence="1">
    <location>
        <begin position="18"/>
        <end position="168"/>
    </location>
</feature>
<evidence type="ECO:0008006" key="4">
    <source>
        <dbReference type="Google" id="ProtNLM"/>
    </source>
</evidence>
<comment type="caution">
    <text evidence="2">The sequence shown here is derived from an EMBL/GenBank/DDBJ whole genome shotgun (WGS) entry which is preliminary data.</text>
</comment>
<gene>
    <name evidence="2" type="ORF">ACFOWS_02770</name>
</gene>
<evidence type="ECO:0000313" key="3">
    <source>
        <dbReference type="Proteomes" id="UP001595841"/>
    </source>
</evidence>
<dbReference type="RefSeq" id="WP_379762432.1">
    <property type="nucleotide sequence ID" value="NZ_JBHSCL010000003.1"/>
</dbReference>
<reference evidence="3" key="1">
    <citation type="journal article" date="2019" name="Int. J. Syst. Evol. Microbiol.">
        <title>The Global Catalogue of Microorganisms (GCM) 10K type strain sequencing project: providing services to taxonomists for standard genome sequencing and annotation.</title>
        <authorList>
            <consortium name="The Broad Institute Genomics Platform"/>
            <consortium name="The Broad Institute Genome Sequencing Center for Infectious Disease"/>
            <person name="Wu L."/>
            <person name="Ma J."/>
        </authorList>
    </citation>
    <scope>NUCLEOTIDE SEQUENCE [LARGE SCALE GENOMIC DNA]</scope>
    <source>
        <strain evidence="3">CGMCC 1.15774</strain>
    </source>
</reference>
<evidence type="ECO:0000256" key="1">
    <source>
        <dbReference type="SAM" id="SignalP"/>
    </source>
</evidence>
<evidence type="ECO:0000313" key="2">
    <source>
        <dbReference type="EMBL" id="MFC4219038.1"/>
    </source>
</evidence>
<organism evidence="2 3">
    <name type="scientific">Flagellimonas marina</name>
    <dbReference type="NCBI Taxonomy" id="1775168"/>
    <lineage>
        <taxon>Bacteria</taxon>
        <taxon>Pseudomonadati</taxon>
        <taxon>Bacteroidota</taxon>
        <taxon>Flavobacteriia</taxon>
        <taxon>Flavobacteriales</taxon>
        <taxon>Flavobacteriaceae</taxon>
        <taxon>Flagellimonas</taxon>
    </lineage>
</organism>
<accession>A0ABV8PFQ9</accession>
<proteinExistence type="predicted"/>
<keyword evidence="3" id="KW-1185">Reference proteome</keyword>
<dbReference type="Proteomes" id="UP001595841">
    <property type="component" value="Unassembled WGS sequence"/>
</dbReference>
<sequence>MKKIRFILLLAPLWATAQLHMNIGVADVSQRMDGNTSAWSVGLSHFLENNIGISGNVRYTLLNTDNYYTGEFYVKYRFGERRHRFEIGPGMGYNVDDGDIHPIVHIRNSFRVGRDLWLTVDFDNAIRRGYLDGEATFTKARRETYFMFGLSMDIDYSIFEREPKRPKK</sequence>